<dbReference type="Gene3D" id="1.10.630.10">
    <property type="entry name" value="Cytochrome P450"/>
    <property type="match status" value="1"/>
</dbReference>
<protein>
    <submittedName>
        <fullName evidence="4">Cytochrome P450</fullName>
    </submittedName>
</protein>
<dbReference type="PROSITE" id="PS51384">
    <property type="entry name" value="FAD_FR"/>
    <property type="match status" value="1"/>
</dbReference>
<dbReference type="InterPro" id="IPR039261">
    <property type="entry name" value="FNR_nucleotide-bd"/>
</dbReference>
<proteinExistence type="inferred from homology"/>
<dbReference type="InterPro" id="IPR036010">
    <property type="entry name" value="2Fe-2S_ferredoxin-like_sf"/>
</dbReference>
<dbReference type="InterPro" id="IPR001433">
    <property type="entry name" value="OxRdtase_FAD/NAD-bd"/>
</dbReference>
<dbReference type="InterPro" id="IPR001128">
    <property type="entry name" value="Cyt_P450"/>
</dbReference>
<dbReference type="Pfam" id="PF00175">
    <property type="entry name" value="NAD_binding_1"/>
    <property type="match status" value="1"/>
</dbReference>
<dbReference type="InterPro" id="IPR001041">
    <property type="entry name" value="2Fe-2S_ferredoxin-type"/>
</dbReference>
<organism evidence="4 5">
    <name type="scientific">Blastococcus mobilis</name>
    <dbReference type="NCBI Taxonomy" id="1938746"/>
    <lineage>
        <taxon>Bacteria</taxon>
        <taxon>Bacillati</taxon>
        <taxon>Actinomycetota</taxon>
        <taxon>Actinomycetes</taxon>
        <taxon>Geodermatophilales</taxon>
        <taxon>Geodermatophilaceae</taxon>
        <taxon>Blastococcus</taxon>
    </lineage>
</organism>
<gene>
    <name evidence="4" type="ORF">SAMN06272737_10454</name>
</gene>
<dbReference type="GO" id="GO:0016705">
    <property type="term" value="F:oxidoreductase activity, acting on paired donors, with incorporation or reduction of molecular oxygen"/>
    <property type="evidence" value="ECO:0007669"/>
    <property type="project" value="InterPro"/>
</dbReference>
<reference evidence="4 5" key="1">
    <citation type="submission" date="2017-06" db="EMBL/GenBank/DDBJ databases">
        <authorList>
            <person name="Kim H.J."/>
            <person name="Triplett B.A."/>
        </authorList>
    </citation>
    <scope>NUCLEOTIDE SEQUENCE [LARGE SCALE GENOMIC DNA]</scope>
    <source>
        <strain evidence="4 5">DSM 44272</strain>
    </source>
</reference>
<dbReference type="PROSITE" id="PS00086">
    <property type="entry name" value="CYTOCHROME_P450"/>
    <property type="match status" value="1"/>
</dbReference>
<dbReference type="CDD" id="cd00207">
    <property type="entry name" value="fer2"/>
    <property type="match status" value="1"/>
</dbReference>
<dbReference type="OrthoDB" id="502624at2"/>
<dbReference type="SUPFAM" id="SSF48264">
    <property type="entry name" value="Cytochrome P450"/>
    <property type="match status" value="1"/>
</dbReference>
<dbReference type="RefSeq" id="WP_089335478.1">
    <property type="nucleotide sequence ID" value="NZ_FZNO01000004.1"/>
</dbReference>
<evidence type="ECO:0000259" key="2">
    <source>
        <dbReference type="PROSITE" id="PS51085"/>
    </source>
</evidence>
<dbReference type="SUPFAM" id="SSF63380">
    <property type="entry name" value="Riboflavin synthase domain-like"/>
    <property type="match status" value="1"/>
</dbReference>
<dbReference type="GO" id="GO:0005506">
    <property type="term" value="F:iron ion binding"/>
    <property type="evidence" value="ECO:0007669"/>
    <property type="project" value="InterPro"/>
</dbReference>
<dbReference type="Pfam" id="PF00067">
    <property type="entry name" value="p450"/>
    <property type="match status" value="1"/>
</dbReference>
<dbReference type="PROSITE" id="PS00197">
    <property type="entry name" value="2FE2S_FER_1"/>
    <property type="match status" value="1"/>
</dbReference>
<dbReference type="InterPro" id="IPR017972">
    <property type="entry name" value="Cyt_P450_CS"/>
</dbReference>
<evidence type="ECO:0000313" key="4">
    <source>
        <dbReference type="EMBL" id="SNR36013.1"/>
    </source>
</evidence>
<evidence type="ECO:0000259" key="3">
    <source>
        <dbReference type="PROSITE" id="PS51384"/>
    </source>
</evidence>
<dbReference type="GO" id="GO:0004497">
    <property type="term" value="F:monooxygenase activity"/>
    <property type="evidence" value="ECO:0007669"/>
    <property type="project" value="InterPro"/>
</dbReference>
<dbReference type="InterPro" id="IPR017927">
    <property type="entry name" value="FAD-bd_FR_type"/>
</dbReference>
<dbReference type="SUPFAM" id="SSF54292">
    <property type="entry name" value="2Fe-2S ferredoxin-like"/>
    <property type="match status" value="1"/>
</dbReference>
<feature type="domain" description="FAD-binding FR-type" evidence="3">
    <location>
        <begin position="440"/>
        <end position="542"/>
    </location>
</feature>
<evidence type="ECO:0000256" key="1">
    <source>
        <dbReference type="ARBA" id="ARBA00010617"/>
    </source>
</evidence>
<name>A0A238VQF7_9ACTN</name>
<dbReference type="InterPro" id="IPR012675">
    <property type="entry name" value="Beta-grasp_dom_sf"/>
</dbReference>
<dbReference type="Gene3D" id="3.40.50.80">
    <property type="entry name" value="Nucleotide-binding domain of ferredoxin-NADP reductase (FNR) module"/>
    <property type="match status" value="1"/>
</dbReference>
<dbReference type="InterPro" id="IPR006058">
    <property type="entry name" value="2Fe2S_fd_BS"/>
</dbReference>
<dbReference type="PANTHER" id="PTHR46696:SF6">
    <property type="entry name" value="P450, PUTATIVE (EUROFUNG)-RELATED"/>
    <property type="match status" value="1"/>
</dbReference>
<dbReference type="PANTHER" id="PTHR46696">
    <property type="entry name" value="P450, PUTATIVE (EUROFUNG)-RELATED"/>
    <property type="match status" value="1"/>
</dbReference>
<sequence length="752" mass="82536">MASTATAIDYNPFAPDFYTSDPFAVYRRMREEAPVYYSERWGWYALTRFEDVRGAALDADTFRSFEGMDIDDSRLEQVPPGSIGSMDNPRHDQVRSVVQPYFLPRRIAQLEDGIRTVVRDLVASWRDRGAVGRGTVDIAQELAWPMPFDVFFHLMGLPSRHDPDPLERARREQLEHWTHELKDRVPGTPHLTPVARAATAGVQQFFIDLLDDRRRAARDDLVTRFVQADIDGVPFVGEEVTPNSEVSGLMMILFLGGVESTAGLTGTLFTLLAENPGQRALLQADPSLLPAAVEEALRLITPLQLTARTTSREVTLHGVTIPAGGRVVLVMGAANRDERQFPDPDTFDITRPRGRHLGFGEGVHGCLGAPLARLEARIALEEALPVLGDYELAGPPTFYPSSPNMYVWKNLPGTFGRSARRPHVEAVSHRTTTVTLATSEFETEARVAAKQEAADGVVVLSLREPGGRPLPPWKPGAHVDLVLGEAPTRQYSLCGDPADHSEYRLGVLRDPAGRGSSRYVHDRLEVGDTVRVRGPRNNFPLVASPRYLFIAGGIGITPILPMIRAAEAAGADWRLVYGGRRRASMAFLDELAQYGDRVSVRPQDEAGLLDLEGLLGTPQADTRVYCCGPEPLLAAVEQRCGAWPAGALHVERFAARPLTEPVRSEAFEVVLEQSGLTLTVPPDRSILSVVEEARVGVLSSCAEGTCGTCETPVLDGVPDHRDSVLGPYEREANDCMMICVSRARTDRLVLDL</sequence>
<dbReference type="Gene3D" id="3.10.20.30">
    <property type="match status" value="1"/>
</dbReference>
<comment type="similarity">
    <text evidence="1">Belongs to the cytochrome P450 family.</text>
</comment>
<dbReference type="Gene3D" id="2.40.30.10">
    <property type="entry name" value="Translation factors"/>
    <property type="match status" value="1"/>
</dbReference>
<dbReference type="PROSITE" id="PS51085">
    <property type="entry name" value="2FE2S_FER_2"/>
    <property type="match status" value="1"/>
</dbReference>
<feature type="domain" description="2Fe-2S ferredoxin-type" evidence="2">
    <location>
        <begin position="667"/>
        <end position="752"/>
    </location>
</feature>
<dbReference type="GO" id="GO:0020037">
    <property type="term" value="F:heme binding"/>
    <property type="evidence" value="ECO:0007669"/>
    <property type="project" value="InterPro"/>
</dbReference>
<dbReference type="InterPro" id="IPR002397">
    <property type="entry name" value="Cyt_P450_B"/>
</dbReference>
<dbReference type="AlphaFoldDB" id="A0A238VQF7"/>
<dbReference type="SUPFAM" id="SSF52343">
    <property type="entry name" value="Ferredoxin reductase-like, C-terminal NADP-linked domain"/>
    <property type="match status" value="1"/>
</dbReference>
<accession>A0A238VQF7</accession>
<dbReference type="GO" id="GO:0051537">
    <property type="term" value="F:2 iron, 2 sulfur cluster binding"/>
    <property type="evidence" value="ECO:0007669"/>
    <property type="project" value="InterPro"/>
</dbReference>
<keyword evidence="5" id="KW-1185">Reference proteome</keyword>
<dbReference type="Proteomes" id="UP000198403">
    <property type="component" value="Unassembled WGS sequence"/>
</dbReference>
<dbReference type="Pfam" id="PF00111">
    <property type="entry name" value="Fer2"/>
    <property type="match status" value="1"/>
</dbReference>
<dbReference type="InterPro" id="IPR036396">
    <property type="entry name" value="Cyt_P450_sf"/>
</dbReference>
<dbReference type="PRINTS" id="PR00359">
    <property type="entry name" value="BP450"/>
</dbReference>
<evidence type="ECO:0000313" key="5">
    <source>
        <dbReference type="Proteomes" id="UP000198403"/>
    </source>
</evidence>
<dbReference type="CDD" id="cd06185">
    <property type="entry name" value="PDR_like"/>
    <property type="match status" value="1"/>
</dbReference>
<dbReference type="InterPro" id="IPR017938">
    <property type="entry name" value="Riboflavin_synthase-like_b-brl"/>
</dbReference>
<dbReference type="EMBL" id="FZNO01000004">
    <property type="protein sequence ID" value="SNR36013.1"/>
    <property type="molecule type" value="Genomic_DNA"/>
</dbReference>